<protein>
    <submittedName>
        <fullName evidence="5">Dihydrofolate reductase family protein</fullName>
    </submittedName>
</protein>
<evidence type="ECO:0000256" key="2">
    <source>
        <dbReference type="ARBA" id="ARBA00022857"/>
    </source>
</evidence>
<dbReference type="PANTHER" id="PTHR38011">
    <property type="entry name" value="DIHYDROFOLATE REDUCTASE FAMILY PROTEIN (AFU_ORTHOLOGUE AFUA_8G06820)"/>
    <property type="match status" value="1"/>
</dbReference>
<feature type="domain" description="Bacterial bifunctional deaminase-reductase C-terminal" evidence="4">
    <location>
        <begin position="6"/>
        <end position="209"/>
    </location>
</feature>
<reference evidence="5" key="1">
    <citation type="submission" date="2021-02" db="EMBL/GenBank/DDBJ databases">
        <title>The CRISPR/cas machinery reduction and long-range gene transfer in the hot spring cyanobacterium Synechococcus.</title>
        <authorList>
            <person name="Dvorak P."/>
            <person name="Jahodarova E."/>
            <person name="Hasler P."/>
            <person name="Poulickova A."/>
        </authorList>
    </citation>
    <scope>NUCLEOTIDE SEQUENCE</scope>
    <source>
        <strain evidence="5">Rupite</strain>
    </source>
</reference>
<dbReference type="RefSeq" id="WP_244351833.1">
    <property type="nucleotide sequence ID" value="NZ_JAFIRA010000039.1"/>
</dbReference>
<proteinExistence type="predicted"/>
<dbReference type="EMBL" id="JAFIRA010000039">
    <property type="protein sequence ID" value="MCJ2543873.1"/>
    <property type="molecule type" value="Genomic_DNA"/>
</dbReference>
<dbReference type="InterPro" id="IPR002734">
    <property type="entry name" value="RibDG_C"/>
</dbReference>
<sequence>MKVSRPHLVAIFAQSLDGKIAADRRQRPSFGSREDYQHLETQAAQQQALIMGAATLRAYGTSLRIRDPELLRQRAAQGLPPQPLTIICSASGQIPPDLPFFRQPLTRWLWTTPAGAQAWPPGSGFEEVWVAADWDLLARLLRLKSLGLERVGVLGGGRLLGAFLQAQALDELWMTLAPILLSGYPDPPASIEGWQLQGSPPRLRLLECHPGSVELFLRYRLDWPDP</sequence>
<name>A0ABT0CDL1_THEVL</name>
<evidence type="ECO:0000256" key="1">
    <source>
        <dbReference type="ARBA" id="ARBA00005104"/>
    </source>
</evidence>
<dbReference type="InterPro" id="IPR024072">
    <property type="entry name" value="DHFR-like_dom_sf"/>
</dbReference>
<evidence type="ECO:0000256" key="3">
    <source>
        <dbReference type="ARBA" id="ARBA00023002"/>
    </source>
</evidence>
<keyword evidence="6" id="KW-1185">Reference proteome</keyword>
<dbReference type="Proteomes" id="UP000830835">
    <property type="component" value="Unassembled WGS sequence"/>
</dbReference>
<keyword evidence="3" id="KW-0560">Oxidoreductase</keyword>
<accession>A0ABT0CDL1</accession>
<evidence type="ECO:0000313" key="5">
    <source>
        <dbReference type="EMBL" id="MCJ2543873.1"/>
    </source>
</evidence>
<dbReference type="Pfam" id="PF01872">
    <property type="entry name" value="RibD_C"/>
    <property type="match status" value="1"/>
</dbReference>
<dbReference type="PANTHER" id="PTHR38011:SF7">
    <property type="entry name" value="2,5-DIAMINO-6-RIBOSYLAMINO-4(3H)-PYRIMIDINONE 5'-PHOSPHATE REDUCTASE"/>
    <property type="match status" value="1"/>
</dbReference>
<dbReference type="SUPFAM" id="SSF53597">
    <property type="entry name" value="Dihydrofolate reductase-like"/>
    <property type="match status" value="1"/>
</dbReference>
<comment type="pathway">
    <text evidence="1">Cofactor biosynthesis; riboflavin biosynthesis.</text>
</comment>
<keyword evidence="2" id="KW-0521">NADP</keyword>
<comment type="caution">
    <text evidence="5">The sequence shown here is derived from an EMBL/GenBank/DDBJ whole genome shotgun (WGS) entry which is preliminary data.</text>
</comment>
<dbReference type="InterPro" id="IPR050765">
    <property type="entry name" value="Riboflavin_Biosynth_HTPR"/>
</dbReference>
<evidence type="ECO:0000313" key="6">
    <source>
        <dbReference type="Proteomes" id="UP000830835"/>
    </source>
</evidence>
<dbReference type="Gene3D" id="3.40.430.10">
    <property type="entry name" value="Dihydrofolate Reductase, subunit A"/>
    <property type="match status" value="1"/>
</dbReference>
<gene>
    <name evidence="5" type="ORF">JX360_13340</name>
</gene>
<organism evidence="5 6">
    <name type="scientific">Thermostichus vulcanus str. 'Rupite'</name>
    <dbReference type="NCBI Taxonomy" id="2813851"/>
    <lineage>
        <taxon>Bacteria</taxon>
        <taxon>Bacillati</taxon>
        <taxon>Cyanobacteriota</taxon>
        <taxon>Cyanophyceae</taxon>
        <taxon>Thermostichales</taxon>
        <taxon>Thermostichaceae</taxon>
        <taxon>Thermostichus</taxon>
    </lineage>
</organism>
<evidence type="ECO:0000259" key="4">
    <source>
        <dbReference type="Pfam" id="PF01872"/>
    </source>
</evidence>